<reference evidence="2 3" key="1">
    <citation type="submission" date="2016-01" db="EMBL/GenBank/DDBJ databases">
        <authorList>
            <person name="Manzoor S."/>
        </authorList>
    </citation>
    <scope>NUCLEOTIDE SEQUENCE [LARGE SCALE GENOMIC DNA]</scope>
    <source>
        <strain evidence="2">Methanoculleus sp MAB1</strain>
    </source>
</reference>
<evidence type="ECO:0000313" key="3">
    <source>
        <dbReference type="Proteomes" id="UP000069850"/>
    </source>
</evidence>
<proteinExistence type="predicted"/>
<gene>
    <name evidence="2" type="ORF">MMAB1_1677</name>
</gene>
<dbReference type="KEGG" id="mema:MMAB1_1677"/>
<dbReference type="Proteomes" id="UP000069850">
    <property type="component" value="Chromosome 1"/>
</dbReference>
<dbReference type="OrthoDB" id="107374at2157"/>
<dbReference type="AlphaFoldDB" id="A0A0X3BLT5"/>
<name>A0A0X3BLT5_9EURY</name>
<evidence type="ECO:0000256" key="1">
    <source>
        <dbReference type="SAM" id="MobiDB-lite"/>
    </source>
</evidence>
<organism evidence="2 3">
    <name type="scientific">Methanoculleus bourgensis</name>
    <dbReference type="NCBI Taxonomy" id="83986"/>
    <lineage>
        <taxon>Archaea</taxon>
        <taxon>Methanobacteriati</taxon>
        <taxon>Methanobacteriota</taxon>
        <taxon>Stenosarchaea group</taxon>
        <taxon>Methanomicrobia</taxon>
        <taxon>Methanomicrobiales</taxon>
        <taxon>Methanomicrobiaceae</taxon>
        <taxon>Methanoculleus</taxon>
    </lineage>
</organism>
<feature type="region of interest" description="Disordered" evidence="1">
    <location>
        <begin position="54"/>
        <end position="78"/>
    </location>
</feature>
<dbReference type="EMBL" id="LT158599">
    <property type="protein sequence ID" value="CVK32890.1"/>
    <property type="molecule type" value="Genomic_DNA"/>
</dbReference>
<sequence>MRMSKHHANALIALGIAICAGFLISTPAVADPGHGLAALESGELLQLSPGDLLTAENESEPTGVPEPPGGVETTDLPPGAEEELVMPANQNSSNETSALPVLPDDAPPEWAGRYDDERLTGLINTAGISLMKLSMEHAHALYLQDTGAASVAADDLHALSTRLLGEVQSFQVSPGQQPTKDEFIRSLAAYSAASRELLDTPESAPTAFRGLVEASEGLEAVSQQTGASMRGAATATTLAAAPAVQAGAMPVQVMPSPAILSLQERHTYDDPSGENMVSLLAESTRTATAYQEAPVNASAMKVEAGEGRMFLLAVVKSTNLGHKGNSDLYSIETPGRSAFTLEYQGTTFAPLDVPAFTSLGESFDQKTLERYESLKGYLYFDVPASLNVSGATLRADLGYAGTPAWNLGKIAGEEAGEPGAA</sequence>
<evidence type="ECO:0000313" key="2">
    <source>
        <dbReference type="EMBL" id="CVK32890.1"/>
    </source>
</evidence>
<protein>
    <submittedName>
        <fullName evidence="2">Uncharacterized protein</fullName>
    </submittedName>
</protein>
<accession>A0A0X3BLT5</accession>